<dbReference type="NCBIfam" id="NF006734">
    <property type="entry name" value="PRK09266.1"/>
    <property type="match status" value="1"/>
</dbReference>
<dbReference type="PANTHER" id="PTHR42743:SF2">
    <property type="entry name" value="AMINODEOXYCHORISMATE LYASE"/>
    <property type="match status" value="1"/>
</dbReference>
<evidence type="ECO:0000313" key="2">
    <source>
        <dbReference type="EMBL" id="MFD2469378.1"/>
    </source>
</evidence>
<dbReference type="RefSeq" id="WP_378305713.1">
    <property type="nucleotide sequence ID" value="NZ_JBHUKS010000012.1"/>
</dbReference>
<dbReference type="GO" id="GO:0008483">
    <property type="term" value="F:transaminase activity"/>
    <property type="evidence" value="ECO:0007669"/>
    <property type="project" value="UniProtKB-KW"/>
</dbReference>
<dbReference type="InterPro" id="IPR043131">
    <property type="entry name" value="BCAT-like_N"/>
</dbReference>
<dbReference type="InterPro" id="IPR043132">
    <property type="entry name" value="BCAT-like_C"/>
</dbReference>
<dbReference type="PANTHER" id="PTHR42743">
    <property type="entry name" value="AMINO-ACID AMINOTRANSFERASE"/>
    <property type="match status" value="1"/>
</dbReference>
<dbReference type="Proteomes" id="UP001597483">
    <property type="component" value="Unassembled WGS sequence"/>
</dbReference>
<dbReference type="InterPro" id="IPR036038">
    <property type="entry name" value="Aminotransferase-like"/>
</dbReference>
<organism evidence="2 3">
    <name type="scientific">Amycolatopsis silviterrae</name>
    <dbReference type="NCBI Taxonomy" id="1656914"/>
    <lineage>
        <taxon>Bacteria</taxon>
        <taxon>Bacillati</taxon>
        <taxon>Actinomycetota</taxon>
        <taxon>Actinomycetes</taxon>
        <taxon>Pseudonocardiales</taxon>
        <taxon>Pseudonocardiaceae</taxon>
        <taxon>Amycolatopsis</taxon>
    </lineage>
</organism>
<keyword evidence="2" id="KW-0808">Transferase</keyword>
<dbReference type="EMBL" id="JBHUKS010000012">
    <property type="protein sequence ID" value="MFD2469378.1"/>
    <property type="molecule type" value="Genomic_DNA"/>
</dbReference>
<proteinExistence type="inferred from homology"/>
<dbReference type="Gene3D" id="3.30.470.10">
    <property type="match status" value="1"/>
</dbReference>
<sequence>MRVEIGGAAPGTADLAAAATSYGHFTAMQVRDGRVRGLGYHLDRLATSTREVFGSDLDTDLVRSYVRRLVAGQGALSVRVIIFSRSSPHDAAMKPEILVRTAPPSEHVAAPIRLRSVAYQRDLPHVKHLGGFGLTHHSRAAALAGYDDAVFLAGDGRISEATIWNVGFLRGETIVWPEAEVLPGITYLVLAEQLRAAGVPQETRPVYPAELPEFDAMFLTNSATIGRPVASVDGVPLRTSPVATKLLTAAYEAAPWDEI</sequence>
<comment type="caution">
    <text evidence="2">The sequence shown here is derived from an EMBL/GenBank/DDBJ whole genome shotgun (WGS) entry which is preliminary data.</text>
</comment>
<evidence type="ECO:0000313" key="3">
    <source>
        <dbReference type="Proteomes" id="UP001597483"/>
    </source>
</evidence>
<accession>A0ABW5H7U9</accession>
<reference evidence="3" key="1">
    <citation type="journal article" date="2019" name="Int. J. Syst. Evol. Microbiol.">
        <title>The Global Catalogue of Microorganisms (GCM) 10K type strain sequencing project: providing services to taxonomists for standard genome sequencing and annotation.</title>
        <authorList>
            <consortium name="The Broad Institute Genomics Platform"/>
            <consortium name="The Broad Institute Genome Sequencing Center for Infectious Disease"/>
            <person name="Wu L."/>
            <person name="Ma J."/>
        </authorList>
    </citation>
    <scope>NUCLEOTIDE SEQUENCE [LARGE SCALE GENOMIC DNA]</scope>
    <source>
        <strain evidence="3">CGMCC 4.7641</strain>
    </source>
</reference>
<keyword evidence="3" id="KW-1185">Reference proteome</keyword>
<name>A0ABW5H7U9_9PSEU</name>
<dbReference type="InterPro" id="IPR001544">
    <property type="entry name" value="Aminotrans_IV"/>
</dbReference>
<dbReference type="InterPro" id="IPR050571">
    <property type="entry name" value="Class-IV_PLP-Dep_Aminotrnsfr"/>
</dbReference>
<dbReference type="SUPFAM" id="SSF56752">
    <property type="entry name" value="D-aminoacid aminotransferase-like PLP-dependent enzymes"/>
    <property type="match status" value="1"/>
</dbReference>
<comment type="similarity">
    <text evidence="1">Belongs to the class-IV pyridoxal-phosphate-dependent aminotransferase family.</text>
</comment>
<dbReference type="Gene3D" id="3.20.10.10">
    <property type="entry name" value="D-amino Acid Aminotransferase, subunit A, domain 2"/>
    <property type="match status" value="1"/>
</dbReference>
<gene>
    <name evidence="2" type="ORF">ACFSVL_18485</name>
</gene>
<protein>
    <submittedName>
        <fullName evidence="2">Aminotransferase class IV</fullName>
    </submittedName>
</protein>
<dbReference type="Pfam" id="PF01063">
    <property type="entry name" value="Aminotran_4"/>
    <property type="match status" value="1"/>
</dbReference>
<evidence type="ECO:0000256" key="1">
    <source>
        <dbReference type="ARBA" id="ARBA00009320"/>
    </source>
</evidence>
<keyword evidence="2" id="KW-0032">Aminotransferase</keyword>